<evidence type="ECO:0000256" key="1">
    <source>
        <dbReference type="PROSITE-ProRule" id="PRU00244"/>
    </source>
</evidence>
<organism evidence="7 8">
    <name type="scientific">Cohnella ginsengisoli</name>
    <dbReference type="NCBI Taxonomy" id="425004"/>
    <lineage>
        <taxon>Bacteria</taxon>
        <taxon>Bacillati</taxon>
        <taxon>Bacillota</taxon>
        <taxon>Bacilli</taxon>
        <taxon>Bacillales</taxon>
        <taxon>Paenibacillaceae</taxon>
        <taxon>Cohnella</taxon>
    </lineage>
</organism>
<name>A0A9X4KCK3_9BACL</name>
<keyword evidence="8" id="KW-1185">Reference proteome</keyword>
<dbReference type="InterPro" id="IPR029787">
    <property type="entry name" value="Nucleotide_cyclase"/>
</dbReference>
<dbReference type="FunFam" id="3.20.20.450:FF:000001">
    <property type="entry name" value="Cyclic di-GMP phosphodiesterase yahA"/>
    <property type="match status" value="1"/>
</dbReference>
<proteinExistence type="predicted"/>
<dbReference type="InterPro" id="IPR043128">
    <property type="entry name" value="Rev_trsase/Diguanyl_cyclase"/>
</dbReference>
<dbReference type="Proteomes" id="UP001153387">
    <property type="component" value="Unassembled WGS sequence"/>
</dbReference>
<gene>
    <name evidence="7" type="ORF">OMP38_01020</name>
</gene>
<dbReference type="PANTHER" id="PTHR44757">
    <property type="entry name" value="DIGUANYLATE CYCLASE DGCP"/>
    <property type="match status" value="1"/>
</dbReference>
<feature type="transmembrane region" description="Helical" evidence="1">
    <location>
        <begin position="140"/>
        <end position="164"/>
    </location>
</feature>
<feature type="transmembrane region" description="Helical" evidence="1">
    <location>
        <begin position="109"/>
        <end position="128"/>
    </location>
</feature>
<dbReference type="SUPFAM" id="SSF55073">
    <property type="entry name" value="Nucleotide cyclase"/>
    <property type="match status" value="1"/>
</dbReference>
<feature type="transmembrane region" description="Helical" evidence="1">
    <location>
        <begin position="176"/>
        <end position="199"/>
    </location>
</feature>
<feature type="domain" description="GGDEF" evidence="5">
    <location>
        <begin position="412"/>
        <end position="546"/>
    </location>
</feature>
<feature type="domain" description="PAS" evidence="2">
    <location>
        <begin position="254"/>
        <end position="327"/>
    </location>
</feature>
<dbReference type="InterPro" id="IPR052155">
    <property type="entry name" value="Biofilm_reg_signaling"/>
</dbReference>
<dbReference type="GO" id="GO:0016020">
    <property type="term" value="C:membrane"/>
    <property type="evidence" value="ECO:0007669"/>
    <property type="project" value="UniProtKB-UniRule"/>
</dbReference>
<feature type="transmembrane region" description="Helical" evidence="1">
    <location>
        <begin position="44"/>
        <end position="68"/>
    </location>
</feature>
<dbReference type="CDD" id="cd00130">
    <property type="entry name" value="PAS"/>
    <property type="match status" value="1"/>
</dbReference>
<reference evidence="7 8" key="1">
    <citation type="submission" date="2022-10" db="EMBL/GenBank/DDBJ databases">
        <title>Comparative genomic analysis of Cohnella hashimotonis sp. nov., isolated from the International Space Station.</title>
        <authorList>
            <person name="Simpson A."/>
            <person name="Venkateswaran K."/>
        </authorList>
    </citation>
    <scope>NUCLEOTIDE SEQUENCE [LARGE SCALE GENOMIC DNA]</scope>
    <source>
        <strain evidence="7 8">DSM 18997</strain>
    </source>
</reference>
<dbReference type="PROSITE" id="PS50112">
    <property type="entry name" value="PAS"/>
    <property type="match status" value="1"/>
</dbReference>
<feature type="domain" description="MHYT" evidence="6">
    <location>
        <begin position="8"/>
        <end position="200"/>
    </location>
</feature>
<dbReference type="Pfam" id="PF03707">
    <property type="entry name" value="MHYT"/>
    <property type="match status" value="2"/>
</dbReference>
<dbReference type="CDD" id="cd01948">
    <property type="entry name" value="EAL"/>
    <property type="match status" value="1"/>
</dbReference>
<dbReference type="InterPro" id="IPR035919">
    <property type="entry name" value="EAL_sf"/>
</dbReference>
<comment type="caution">
    <text evidence="7">The sequence shown here is derived from an EMBL/GenBank/DDBJ whole genome shotgun (WGS) entry which is preliminary data.</text>
</comment>
<sequence length="815" mass="90760">MTHTHGSYDLSLVLLSYLIAVLASYTTLDLAGRIGKASSGYRTLWIGFSSAIMGMGIWSMHFVGMLALRLPMTVKYDGTLVFISAAAAIAGCFVALNLAAKPRLGYRRLLLAGVFLASGICAMHYTGMDAMKMQIVYSPAIVTLSVVIALLASVAALWLAFVYHRQQKRYAIRKKLASGLIMGAAVAGMHYTGMSAAAFEMDHSMMHGSMDMFSNQRMMAYGVVIGTLLTLGLSLAGIVIAKRFAAKQLRIEESQNWYKAIYDSMTDGIITLSLDRKITGLNPSAERIVGVEQSALLGMPLEELLRVAVSERTDELENILALAKDGKRQQYESTVVNAKGERLSLKVSIATVRSGDGAVGMYMKLRDVTEDKSKEEHIRKMAYEDDLTGLPNRRMWQERLAETASELGRNRSCFAVMVLDIDRFKLINDSLGHQYGDQFLKDVSERIALALAGSGAELARLGGDEFAILVMDACSREELSSLAEEIVLQIQRPYPLHHQDYYVTASIGIAVCPEHGEQPDQLLRHADLAMYEIKKQGKNGYRFYQPELNDKLAEKLELERDFRQALPRNELELFYQPQVRSSDGVMIGVEALVRWNHPRKGMISPGVFIPLAEEIALVGPLGDWVLREACRQMREWHLAGGPLVPVSVNLSSQQFYQSNLDEHIANILSESGLEPHYLDLEITESMMMDVEVSTAILNRLSALGVRISLDDFGTGYSSLSYLKHFPIHKLKIDRSFIRDITVSESDRAIVATIISMAEHLKLDIIAEGIETKEQLDILREQSCREIQGYYFSKPIPAGEIERSFFEPLREGKLRA</sequence>
<dbReference type="PROSITE" id="PS50887">
    <property type="entry name" value="GGDEF"/>
    <property type="match status" value="1"/>
</dbReference>
<dbReference type="AlphaFoldDB" id="A0A9X4KCK3"/>
<dbReference type="Gene3D" id="3.20.20.450">
    <property type="entry name" value="EAL domain"/>
    <property type="match status" value="1"/>
</dbReference>
<dbReference type="NCBIfam" id="TIGR00229">
    <property type="entry name" value="sensory_box"/>
    <property type="match status" value="1"/>
</dbReference>
<dbReference type="NCBIfam" id="TIGR00254">
    <property type="entry name" value="GGDEF"/>
    <property type="match status" value="1"/>
</dbReference>
<dbReference type="PANTHER" id="PTHR44757:SF2">
    <property type="entry name" value="BIOFILM ARCHITECTURE MAINTENANCE PROTEIN MBAA"/>
    <property type="match status" value="1"/>
</dbReference>
<dbReference type="SUPFAM" id="SSF141868">
    <property type="entry name" value="EAL domain-like"/>
    <property type="match status" value="1"/>
</dbReference>
<dbReference type="PROSITE" id="PS50113">
    <property type="entry name" value="PAC"/>
    <property type="match status" value="1"/>
</dbReference>
<evidence type="ECO:0000313" key="7">
    <source>
        <dbReference type="EMBL" id="MDG0789593.1"/>
    </source>
</evidence>
<keyword evidence="1" id="KW-0472">Membrane</keyword>
<feature type="transmembrane region" description="Helical" evidence="1">
    <location>
        <begin position="12"/>
        <end position="32"/>
    </location>
</feature>
<dbReference type="RefSeq" id="WP_277563517.1">
    <property type="nucleotide sequence ID" value="NZ_JAPDHZ010000002.1"/>
</dbReference>
<feature type="transmembrane region" description="Helical" evidence="1">
    <location>
        <begin position="219"/>
        <end position="241"/>
    </location>
</feature>
<evidence type="ECO:0000259" key="2">
    <source>
        <dbReference type="PROSITE" id="PS50112"/>
    </source>
</evidence>
<dbReference type="Pfam" id="PF00989">
    <property type="entry name" value="PAS"/>
    <property type="match status" value="1"/>
</dbReference>
<dbReference type="SMART" id="SM00052">
    <property type="entry name" value="EAL"/>
    <property type="match status" value="1"/>
</dbReference>
<evidence type="ECO:0000313" key="8">
    <source>
        <dbReference type="Proteomes" id="UP001153387"/>
    </source>
</evidence>
<protein>
    <submittedName>
        <fullName evidence="7">EAL domain-containing protein</fullName>
    </submittedName>
</protein>
<dbReference type="InterPro" id="IPR000014">
    <property type="entry name" value="PAS"/>
</dbReference>
<dbReference type="InterPro" id="IPR005330">
    <property type="entry name" value="MHYT_dom"/>
</dbReference>
<dbReference type="InterPro" id="IPR000160">
    <property type="entry name" value="GGDEF_dom"/>
</dbReference>
<feature type="domain" description="PAC" evidence="3">
    <location>
        <begin position="329"/>
        <end position="380"/>
    </location>
</feature>
<dbReference type="SMART" id="SM00267">
    <property type="entry name" value="GGDEF"/>
    <property type="match status" value="1"/>
</dbReference>
<dbReference type="EMBL" id="JAPDHZ010000002">
    <property type="protein sequence ID" value="MDG0789593.1"/>
    <property type="molecule type" value="Genomic_DNA"/>
</dbReference>
<dbReference type="Pfam" id="PF00990">
    <property type="entry name" value="GGDEF"/>
    <property type="match status" value="1"/>
</dbReference>
<dbReference type="Gene3D" id="3.30.70.270">
    <property type="match status" value="1"/>
</dbReference>
<feature type="transmembrane region" description="Helical" evidence="1">
    <location>
        <begin position="80"/>
        <end position="100"/>
    </location>
</feature>
<feature type="domain" description="EAL" evidence="4">
    <location>
        <begin position="555"/>
        <end position="808"/>
    </location>
</feature>
<dbReference type="Gene3D" id="3.30.450.20">
    <property type="entry name" value="PAS domain"/>
    <property type="match status" value="1"/>
</dbReference>
<dbReference type="SMART" id="SM00091">
    <property type="entry name" value="PAS"/>
    <property type="match status" value="1"/>
</dbReference>
<dbReference type="InterPro" id="IPR013767">
    <property type="entry name" value="PAS_fold"/>
</dbReference>
<evidence type="ECO:0000259" key="4">
    <source>
        <dbReference type="PROSITE" id="PS50883"/>
    </source>
</evidence>
<evidence type="ECO:0000259" key="3">
    <source>
        <dbReference type="PROSITE" id="PS50113"/>
    </source>
</evidence>
<dbReference type="InterPro" id="IPR001633">
    <property type="entry name" value="EAL_dom"/>
</dbReference>
<keyword evidence="1" id="KW-0812">Transmembrane</keyword>
<dbReference type="InterPro" id="IPR000700">
    <property type="entry name" value="PAS-assoc_C"/>
</dbReference>
<keyword evidence="1" id="KW-1133">Transmembrane helix</keyword>
<dbReference type="PROSITE" id="PS50883">
    <property type="entry name" value="EAL"/>
    <property type="match status" value="1"/>
</dbReference>
<dbReference type="PROSITE" id="PS50924">
    <property type="entry name" value="MHYT"/>
    <property type="match status" value="1"/>
</dbReference>
<accession>A0A9X4KCK3</accession>
<dbReference type="Pfam" id="PF00563">
    <property type="entry name" value="EAL"/>
    <property type="match status" value="1"/>
</dbReference>
<evidence type="ECO:0000259" key="5">
    <source>
        <dbReference type="PROSITE" id="PS50887"/>
    </source>
</evidence>
<dbReference type="SUPFAM" id="SSF55785">
    <property type="entry name" value="PYP-like sensor domain (PAS domain)"/>
    <property type="match status" value="1"/>
</dbReference>
<dbReference type="CDD" id="cd01949">
    <property type="entry name" value="GGDEF"/>
    <property type="match status" value="1"/>
</dbReference>
<evidence type="ECO:0000259" key="6">
    <source>
        <dbReference type="PROSITE" id="PS50924"/>
    </source>
</evidence>
<dbReference type="GO" id="GO:0006355">
    <property type="term" value="P:regulation of DNA-templated transcription"/>
    <property type="evidence" value="ECO:0007669"/>
    <property type="project" value="InterPro"/>
</dbReference>
<dbReference type="InterPro" id="IPR035965">
    <property type="entry name" value="PAS-like_dom_sf"/>
</dbReference>